<organism evidence="1 2">
    <name type="scientific">Rhodococcoides kroppenstedtii</name>
    <dbReference type="NCBI Taxonomy" id="293050"/>
    <lineage>
        <taxon>Bacteria</taxon>
        <taxon>Bacillati</taxon>
        <taxon>Actinomycetota</taxon>
        <taxon>Actinomycetes</taxon>
        <taxon>Mycobacteriales</taxon>
        <taxon>Nocardiaceae</taxon>
        <taxon>Rhodococcoides</taxon>
    </lineage>
</organism>
<evidence type="ECO:0000313" key="1">
    <source>
        <dbReference type="EMBL" id="SFA55221.1"/>
    </source>
</evidence>
<evidence type="ECO:0000313" key="2">
    <source>
        <dbReference type="Proteomes" id="UP000182054"/>
    </source>
</evidence>
<accession>A0A1I0TTQ1</accession>
<protein>
    <submittedName>
        <fullName evidence="1">Uncharacterized protein</fullName>
    </submittedName>
</protein>
<gene>
    <name evidence="1" type="ORF">SAMN05444374_109168</name>
</gene>
<dbReference type="AlphaFoldDB" id="A0A1I0TTQ1"/>
<proteinExistence type="predicted"/>
<sequence>MYPTGHLTSDEFWTMQRAIEDRLRAEARTFPTFALLDWTGPRVLGPWERENDVLTTVTLRHGELETELETGDDVSSPFLDVVTTTKDPARKAMSTMLAAVGLTPMSPEYRRRRQSIEDAPTRAAQVVVDGYAVRLDVRGGEDRWWAWGTHDGRGLVLEGRHTSIDDAALVSADLDPYFEGLRSSIAAARGE</sequence>
<dbReference type="EMBL" id="FOJN01000009">
    <property type="protein sequence ID" value="SFA55221.1"/>
    <property type="molecule type" value="Genomic_DNA"/>
</dbReference>
<dbReference type="RefSeq" id="WP_068365828.1">
    <property type="nucleotide sequence ID" value="NZ_FOJN01000009.1"/>
</dbReference>
<name>A0A1I0TTQ1_9NOCA</name>
<dbReference type="Proteomes" id="UP000182054">
    <property type="component" value="Unassembled WGS sequence"/>
</dbReference>
<dbReference type="GeneID" id="85486425"/>
<dbReference type="OrthoDB" id="5124431at2"/>
<reference evidence="1 2" key="1">
    <citation type="submission" date="2016-10" db="EMBL/GenBank/DDBJ databases">
        <authorList>
            <person name="de Groot N.N."/>
        </authorList>
    </citation>
    <scope>NUCLEOTIDE SEQUENCE [LARGE SCALE GENOMIC DNA]</scope>
    <source>
        <strain evidence="1 2">DSM 44908</strain>
    </source>
</reference>